<evidence type="ECO:0000313" key="2">
    <source>
        <dbReference type="EMBL" id="ODM90782.1"/>
    </source>
</evidence>
<keyword evidence="1" id="KW-0732">Signal</keyword>
<dbReference type="EMBL" id="LJIJ01001795">
    <property type="protein sequence ID" value="ODM90782.1"/>
    <property type="molecule type" value="Genomic_DNA"/>
</dbReference>
<comment type="caution">
    <text evidence="2">The sequence shown here is derived from an EMBL/GenBank/DDBJ whole genome shotgun (WGS) entry which is preliminary data.</text>
</comment>
<feature type="chain" id="PRO_5008903831" description="Protein sleepless" evidence="1">
    <location>
        <begin position="21"/>
        <end position="168"/>
    </location>
</feature>
<dbReference type="AlphaFoldDB" id="A0A1D2MCY6"/>
<evidence type="ECO:0000313" key="3">
    <source>
        <dbReference type="Proteomes" id="UP000094527"/>
    </source>
</evidence>
<dbReference type="Proteomes" id="UP000094527">
    <property type="component" value="Unassembled WGS sequence"/>
</dbReference>
<gene>
    <name evidence="2" type="ORF">Ocin01_15907</name>
</gene>
<protein>
    <recommendedName>
        <fullName evidence="4">Protein sleepless</fullName>
    </recommendedName>
</protein>
<organism evidence="2 3">
    <name type="scientific">Orchesella cincta</name>
    <name type="common">Springtail</name>
    <name type="synonym">Podura cincta</name>
    <dbReference type="NCBI Taxonomy" id="48709"/>
    <lineage>
        <taxon>Eukaryota</taxon>
        <taxon>Metazoa</taxon>
        <taxon>Ecdysozoa</taxon>
        <taxon>Arthropoda</taxon>
        <taxon>Hexapoda</taxon>
        <taxon>Collembola</taxon>
        <taxon>Entomobryomorpha</taxon>
        <taxon>Entomobryoidea</taxon>
        <taxon>Orchesellidae</taxon>
        <taxon>Orchesellinae</taxon>
        <taxon>Orchesella</taxon>
    </lineage>
</organism>
<evidence type="ECO:0000256" key="1">
    <source>
        <dbReference type="SAM" id="SignalP"/>
    </source>
</evidence>
<evidence type="ECO:0008006" key="4">
    <source>
        <dbReference type="Google" id="ProtNLM"/>
    </source>
</evidence>
<name>A0A1D2MCY6_ORCCI</name>
<reference evidence="2 3" key="1">
    <citation type="journal article" date="2016" name="Genome Biol. Evol.">
        <title>Gene Family Evolution Reflects Adaptation to Soil Environmental Stressors in the Genome of the Collembolan Orchesella cincta.</title>
        <authorList>
            <person name="Faddeeva-Vakhrusheva A."/>
            <person name="Derks M.F."/>
            <person name="Anvar S.Y."/>
            <person name="Agamennone V."/>
            <person name="Suring W."/>
            <person name="Smit S."/>
            <person name="van Straalen N.M."/>
            <person name="Roelofs D."/>
        </authorList>
    </citation>
    <scope>NUCLEOTIDE SEQUENCE [LARGE SCALE GENOMIC DNA]</scope>
    <source>
        <tissue evidence="2">Mixed pool</tissue>
    </source>
</reference>
<keyword evidence="3" id="KW-1185">Reference proteome</keyword>
<accession>A0A1D2MCY6</accession>
<feature type="signal peptide" evidence="1">
    <location>
        <begin position="1"/>
        <end position="20"/>
    </location>
</feature>
<sequence length="168" mass="18061">MFLLSKKLLVLIVTVALLFGNERRQYAEGLKCWVCESGIGTDVVADHQCGTGGKEYSMEVDATDEYPACFLIEARNKTTNDVEWISRSFDRGTRNGKAGTCDQLANIRNWNATQCFCNQDDCNKGAINGVGGREGDDGGGGTVTGSFEGNGIAVSVSLVLLVGTKYMI</sequence>
<proteinExistence type="predicted"/>